<keyword evidence="1" id="KW-0521">NADP</keyword>
<evidence type="ECO:0000256" key="1">
    <source>
        <dbReference type="ARBA" id="ARBA00022857"/>
    </source>
</evidence>
<organism evidence="5 6">
    <name type="scientific">Aureococcus anophagefferens</name>
    <name type="common">Harmful bloom alga</name>
    <dbReference type="NCBI Taxonomy" id="44056"/>
    <lineage>
        <taxon>Eukaryota</taxon>
        <taxon>Sar</taxon>
        <taxon>Stramenopiles</taxon>
        <taxon>Ochrophyta</taxon>
        <taxon>Pelagophyceae</taxon>
        <taxon>Pelagomonadales</taxon>
        <taxon>Pelagomonadaceae</taxon>
        <taxon>Aureococcus</taxon>
    </lineage>
</organism>
<comment type="caution">
    <text evidence="5">The sequence shown here is derived from an EMBL/GenBank/DDBJ whole genome shotgun (WGS) entry which is preliminary data.</text>
</comment>
<evidence type="ECO:0000259" key="4">
    <source>
        <dbReference type="Pfam" id="PF01207"/>
    </source>
</evidence>
<protein>
    <submittedName>
        <fullName evidence="5">tRNA dihydrouridine synthase</fullName>
    </submittedName>
</protein>
<keyword evidence="6" id="KW-1185">Reference proteome</keyword>
<evidence type="ECO:0000256" key="3">
    <source>
        <dbReference type="SAM" id="MobiDB-lite"/>
    </source>
</evidence>
<evidence type="ECO:0000313" key="5">
    <source>
        <dbReference type="EMBL" id="KAK7249341.1"/>
    </source>
</evidence>
<dbReference type="InterPro" id="IPR013785">
    <property type="entry name" value="Aldolase_TIM"/>
</dbReference>
<sequence length="399" mass="41562">MAEVLTAIDLTKLHISNDATTDAAAARNEAAWAWYASIGSPKLFVAPLVGYSEPAFRVLCRTLGAQCCSTPMIDAAGYAASPRYRAEYAFSGGAADRPLTAQLGGSDPAALARAAALVAATGHCDAVELNMGCPQRCAKKTGSGAFLMEDPARAVACIKAMRAALDAHNAGRPAGAPKVACVVKIRCFDDVARTLALAAALERAGAEMLTVHGRTRHAGGGRRTAAQLANWDWIRAVKERAGIPVISNGNVRHAADVAACFEATGADGVMSGVGCLRRPHAVFTARAVSSRRDVAAMYCDAAAATSATPRQVHAHLVGKLALTSAAALRRAPDLRALLGALDTAHPWATTGTTPAALAKIFRDLPDDGGDDDRASDDEHGTPVDDGCGGWQKVWRDKRF</sequence>
<reference evidence="5 6" key="1">
    <citation type="submission" date="2024-03" db="EMBL/GenBank/DDBJ databases">
        <title>Aureococcus anophagefferens CCMP1851 and Kratosvirus quantuckense: Draft genome of a second virus-susceptible host strain in the model system.</title>
        <authorList>
            <person name="Chase E."/>
            <person name="Truchon A.R."/>
            <person name="Schepens W."/>
            <person name="Wilhelm S.W."/>
        </authorList>
    </citation>
    <scope>NUCLEOTIDE SEQUENCE [LARGE SCALE GENOMIC DNA]</scope>
    <source>
        <strain evidence="5 6">CCMP1851</strain>
    </source>
</reference>
<gene>
    <name evidence="5" type="ORF">SO694_0004805</name>
</gene>
<dbReference type="PANTHER" id="PTHR11082">
    <property type="entry name" value="TRNA-DIHYDROURIDINE SYNTHASE"/>
    <property type="match status" value="1"/>
</dbReference>
<dbReference type="CDD" id="cd02801">
    <property type="entry name" value="DUS_like_FMN"/>
    <property type="match status" value="1"/>
</dbReference>
<dbReference type="PANTHER" id="PTHR11082:SF5">
    <property type="entry name" value="TRNA-DIHYDROURIDINE(16_17) SYNTHASE [NAD(P)(+)]-LIKE"/>
    <property type="match status" value="1"/>
</dbReference>
<dbReference type="Gene3D" id="3.20.20.70">
    <property type="entry name" value="Aldolase class I"/>
    <property type="match status" value="1"/>
</dbReference>
<proteinExistence type="predicted"/>
<dbReference type="EMBL" id="JBBJCI010000079">
    <property type="protein sequence ID" value="KAK7249341.1"/>
    <property type="molecule type" value="Genomic_DNA"/>
</dbReference>
<dbReference type="Proteomes" id="UP001363151">
    <property type="component" value="Unassembled WGS sequence"/>
</dbReference>
<name>A0ABR1G7M9_AURAN</name>
<dbReference type="Pfam" id="PF01207">
    <property type="entry name" value="Dus"/>
    <property type="match status" value="1"/>
</dbReference>
<dbReference type="InterPro" id="IPR035587">
    <property type="entry name" value="DUS-like_FMN-bd"/>
</dbReference>
<evidence type="ECO:0000313" key="6">
    <source>
        <dbReference type="Proteomes" id="UP001363151"/>
    </source>
</evidence>
<feature type="region of interest" description="Disordered" evidence="3">
    <location>
        <begin position="367"/>
        <end position="389"/>
    </location>
</feature>
<feature type="domain" description="DUS-like FMN-binding" evidence="4">
    <location>
        <begin position="45"/>
        <end position="308"/>
    </location>
</feature>
<evidence type="ECO:0000256" key="2">
    <source>
        <dbReference type="ARBA" id="ARBA00023027"/>
    </source>
</evidence>
<dbReference type="SUPFAM" id="SSF51395">
    <property type="entry name" value="FMN-linked oxidoreductases"/>
    <property type="match status" value="1"/>
</dbReference>
<accession>A0ABR1G7M9</accession>
<keyword evidence="2" id="KW-0520">NAD</keyword>